<dbReference type="Pfam" id="PF04338">
    <property type="entry name" value="DUF481"/>
    <property type="match status" value="1"/>
</dbReference>
<keyword evidence="2" id="KW-1185">Reference proteome</keyword>
<sequence length="227" mass="24825">MPAVWWLALAGLPVFQQPMPEAPGEPAVLAVAAGHVSLRAPCYRLVCPDAEWLAATPYTTLWKPKVPGTVPRLRPVRASPLATRSYAALHAPASRREWVDAEASYAKVDTTFGLEAIRRPGTQVQLELGTGYRLQPYTDYGTASIGVIASGGLRVSQRFGDWAELNQQIRVETGRHNTFVRQTLGVDIMLQPRWTLQSRLEVNHDSAGDGGRGSTDAHGSLNLHYAF</sequence>
<evidence type="ECO:0000313" key="1">
    <source>
        <dbReference type="EMBL" id="MFC3660258.1"/>
    </source>
</evidence>
<dbReference type="RefSeq" id="WP_386709396.1">
    <property type="nucleotide sequence ID" value="NZ_JBHRYF010000008.1"/>
</dbReference>
<organism evidence="1 2">
    <name type="scientific">Luteimonas notoginsengisoli</name>
    <dbReference type="NCBI Taxonomy" id="1578200"/>
    <lineage>
        <taxon>Bacteria</taxon>
        <taxon>Pseudomonadati</taxon>
        <taxon>Pseudomonadota</taxon>
        <taxon>Gammaproteobacteria</taxon>
        <taxon>Lysobacterales</taxon>
        <taxon>Lysobacteraceae</taxon>
        <taxon>Luteimonas</taxon>
    </lineage>
</organism>
<proteinExistence type="predicted"/>
<comment type="caution">
    <text evidence="1">The sequence shown here is derived from an EMBL/GenBank/DDBJ whole genome shotgun (WGS) entry which is preliminary data.</text>
</comment>
<dbReference type="InterPro" id="IPR007433">
    <property type="entry name" value="DUF481"/>
</dbReference>
<dbReference type="EMBL" id="JBHRYF010000008">
    <property type="protein sequence ID" value="MFC3660258.1"/>
    <property type="molecule type" value="Genomic_DNA"/>
</dbReference>
<evidence type="ECO:0000313" key="2">
    <source>
        <dbReference type="Proteomes" id="UP001595724"/>
    </source>
</evidence>
<gene>
    <name evidence="1" type="ORF">ACFOM9_09290</name>
</gene>
<reference evidence="2" key="1">
    <citation type="journal article" date="2019" name="Int. J. Syst. Evol. Microbiol.">
        <title>The Global Catalogue of Microorganisms (GCM) 10K type strain sequencing project: providing services to taxonomists for standard genome sequencing and annotation.</title>
        <authorList>
            <consortium name="The Broad Institute Genomics Platform"/>
            <consortium name="The Broad Institute Genome Sequencing Center for Infectious Disease"/>
            <person name="Wu L."/>
            <person name="Ma J."/>
        </authorList>
    </citation>
    <scope>NUCLEOTIDE SEQUENCE [LARGE SCALE GENOMIC DNA]</scope>
    <source>
        <strain evidence="2">KCTC 42211</strain>
    </source>
</reference>
<accession>A0ABV7UUQ3</accession>
<protein>
    <submittedName>
        <fullName evidence="1">DUF481 domain-containing protein</fullName>
    </submittedName>
</protein>
<dbReference type="Proteomes" id="UP001595724">
    <property type="component" value="Unassembled WGS sequence"/>
</dbReference>
<name>A0ABV7UUQ3_9GAMM</name>